<dbReference type="UniPathway" id="UPA00705"/>
<keyword evidence="6 10" id="KW-0809">Transit peptide</keyword>
<dbReference type="GO" id="GO:0005743">
    <property type="term" value="C:mitochondrial inner membrane"/>
    <property type="evidence" value="ECO:0007669"/>
    <property type="project" value="UniProtKB-SubCell"/>
</dbReference>
<dbReference type="PANTHER" id="PTHR16717">
    <property type="entry name" value="CYTOCHROME C OXIDASE POLYPEPTIDE VIII"/>
    <property type="match status" value="1"/>
</dbReference>
<evidence type="ECO:0000256" key="4">
    <source>
        <dbReference type="ARBA" id="ARBA00022692"/>
    </source>
</evidence>
<comment type="subunit">
    <text evidence="10">Component of the cytochrome c oxidase (complex IV, CIV), a multisubunit enzyme composed of 14 subunits. The complex is composed of a catalytic core of 3 subunits MT-CO1, MT-CO2 and MT-CO3, encoded in the mitochondrial DNA, and 11 supernumerary subunits COX4I, COX5A, COX5B, COX6A, COX6B, COX6C, COX7A, COX7B, COX7C, COX8 and NDUFA4, which are encoded in the nuclear genome. The complex exists as a monomer or a dimer and forms supercomplexes (SCs) in the inner mitochondrial membrane with NADH-ubiquinone oxidoreductase (complex I, CI) and ubiquinol-cytochrome c oxidoreductase (cytochrome b-c1 complex, complex III, CIII), resulting in different assemblies (supercomplex SCI(1)III(2)IV(1) and megacomplex MCI(2)III(2)IV(2)).</text>
</comment>
<protein>
    <recommendedName>
        <fullName evidence="10">Cytochrome c oxidase subunit 8</fullName>
    </recommendedName>
    <alternativeName>
        <fullName evidence="10">Cytochrome c oxidase polypeptide VIII</fullName>
    </alternativeName>
</protein>
<evidence type="ECO:0000256" key="8">
    <source>
        <dbReference type="ARBA" id="ARBA00023128"/>
    </source>
</evidence>
<evidence type="ECO:0000256" key="9">
    <source>
        <dbReference type="ARBA" id="ARBA00023136"/>
    </source>
</evidence>
<evidence type="ECO:0000256" key="10">
    <source>
        <dbReference type="RuleBase" id="RU368101"/>
    </source>
</evidence>
<proteinExistence type="inferred from homology"/>
<dbReference type="PANTHER" id="PTHR16717:SF2">
    <property type="entry name" value="CYTOCHROME C OXIDASE SUBUNIT 8C, MITOCHONDRIAL"/>
    <property type="match status" value="1"/>
</dbReference>
<comment type="subcellular location">
    <subcellularLocation>
        <location evidence="1 10">Mitochondrion inner membrane</location>
        <topology evidence="1 10">Single-pass membrane protein</topology>
    </subcellularLocation>
</comment>
<reference evidence="12" key="1">
    <citation type="submission" date="2025-08" db="UniProtKB">
        <authorList>
            <consortium name="RefSeq"/>
        </authorList>
    </citation>
    <scope>IDENTIFICATION</scope>
    <source>
        <tissue evidence="12">Whole blood</tissue>
    </source>
</reference>
<gene>
    <name evidence="12" type="primary">LOC121105213</name>
</gene>
<dbReference type="AlphaFoldDB" id="A0A8M1GNZ3"/>
<dbReference type="RefSeq" id="XP_040497436.1">
    <property type="nucleotide sequence ID" value="XM_040641502.1"/>
</dbReference>
<keyword evidence="4 10" id="KW-0812">Transmembrane</keyword>
<evidence type="ECO:0000313" key="11">
    <source>
        <dbReference type="Proteomes" id="UP000261680"/>
    </source>
</evidence>
<dbReference type="Gene3D" id="4.10.81.10">
    <property type="entry name" value="Cytochrome c oxidase, subunit 8"/>
    <property type="match status" value="1"/>
</dbReference>
<feature type="transmembrane region" description="Helical" evidence="10">
    <location>
        <begin position="128"/>
        <end position="149"/>
    </location>
</feature>
<evidence type="ECO:0000313" key="12">
    <source>
        <dbReference type="RefSeq" id="XP_040497436.1"/>
    </source>
</evidence>
<comment type="function">
    <text evidence="10">Component of the cytochrome c oxidase, the last enzyme in the mitochondrial electron transport chain which drives oxidative phosphorylation. The respiratory chain contains 3 multisubunit complexes succinate dehydrogenase (complex II, CII), ubiquinol-cytochrome c oxidoreductase (cytochrome b-c1 complex, complex III, CIII) and cytochrome c oxidase (complex IV, CIV), that cooperate to transfer electrons derived from NADH and succinate to molecular oxygen, creating an electrochemical gradient over the inner membrane that drives transmembrane transport and the ATP synthase. Cytochrome c oxidase is the component of the respiratory chain that catalyzes the reduction of oxygen to water. Electrons originating from reduced cytochrome c in the intermembrane space (IMS) are transferred via the dinuclear copper A center (CU(A)) of subunit 2 and heme A of subunit 1 to the active site in subunit 1, a binuclear center (BNC) formed by heme A3 and copper B (CU(B)). The BNC reduces molecular oxygen to 2 water molecules using 4 electrons from cytochrome c in the IMS and 4 protons from the mitochondrial matrix.</text>
</comment>
<dbReference type="GO" id="GO:0006123">
    <property type="term" value="P:mitochondrial electron transport, cytochrome c to oxygen"/>
    <property type="evidence" value="ECO:0007669"/>
    <property type="project" value="UniProtKB-UniRule"/>
</dbReference>
<evidence type="ECO:0000256" key="6">
    <source>
        <dbReference type="ARBA" id="ARBA00022946"/>
    </source>
</evidence>
<sequence length="158" mass="17258">MAGNVCKCGVEQKGLGRRKGVVWAEHSRLLSGRGGAGAELSRGRGPVSRAPAQTSRLEARAIVPRLTSLRLVLGVLSASPHFTSADAMPRLLVLCLLPRRRVTPLGLQLGRRLARLELRRRQRPKSSADSVVGLVVLFATFLVPCGYVLSNLREFRRE</sequence>
<dbReference type="SUPFAM" id="SSF81431">
    <property type="entry name" value="Mitochondrial cytochrome c oxidase subunit VIIIb (aka IX)"/>
    <property type="match status" value="1"/>
</dbReference>
<keyword evidence="7 10" id="KW-1133">Transmembrane helix</keyword>
<organism evidence="11 12">
    <name type="scientific">Ursus maritimus</name>
    <name type="common">Polar bear</name>
    <name type="synonym">Thalarctos maritimus</name>
    <dbReference type="NCBI Taxonomy" id="29073"/>
    <lineage>
        <taxon>Eukaryota</taxon>
        <taxon>Metazoa</taxon>
        <taxon>Chordata</taxon>
        <taxon>Craniata</taxon>
        <taxon>Vertebrata</taxon>
        <taxon>Euteleostomi</taxon>
        <taxon>Mammalia</taxon>
        <taxon>Eutheria</taxon>
        <taxon>Laurasiatheria</taxon>
        <taxon>Carnivora</taxon>
        <taxon>Caniformia</taxon>
        <taxon>Ursidae</taxon>
        <taxon>Ursus</taxon>
    </lineage>
</organism>
<keyword evidence="8 10" id="KW-0496">Mitochondrion</keyword>
<keyword evidence="5 10" id="KW-0999">Mitochondrion inner membrane</keyword>
<dbReference type="OrthoDB" id="9623219at2759"/>
<dbReference type="GeneID" id="121105213"/>
<keyword evidence="9 10" id="KW-0472">Membrane</keyword>
<dbReference type="Proteomes" id="UP000261680">
    <property type="component" value="Unplaced"/>
</dbReference>
<name>A0A8M1GNZ3_URSMA</name>
<dbReference type="Pfam" id="PF02285">
    <property type="entry name" value="COX8"/>
    <property type="match status" value="1"/>
</dbReference>
<dbReference type="InterPro" id="IPR036548">
    <property type="entry name" value="Cyt_c_oxidase_su8_sf"/>
</dbReference>
<keyword evidence="11" id="KW-1185">Reference proteome</keyword>
<evidence type="ECO:0000256" key="2">
    <source>
        <dbReference type="ARBA" id="ARBA00004673"/>
    </source>
</evidence>
<dbReference type="GO" id="GO:0045277">
    <property type="term" value="C:respiratory chain complex IV"/>
    <property type="evidence" value="ECO:0007669"/>
    <property type="project" value="UniProtKB-UniRule"/>
</dbReference>
<comment type="pathway">
    <text evidence="2 10">Energy metabolism; oxidative phosphorylation.</text>
</comment>
<evidence type="ECO:0000256" key="5">
    <source>
        <dbReference type="ARBA" id="ARBA00022792"/>
    </source>
</evidence>
<dbReference type="InterPro" id="IPR003205">
    <property type="entry name" value="Cyt_c_oxidase_su8"/>
</dbReference>
<evidence type="ECO:0000256" key="1">
    <source>
        <dbReference type="ARBA" id="ARBA00004434"/>
    </source>
</evidence>
<comment type="similarity">
    <text evidence="3 10">Belongs to the cytochrome c oxidase VIII family.</text>
</comment>
<dbReference type="KEGG" id="umr:121105213"/>
<evidence type="ECO:0000256" key="7">
    <source>
        <dbReference type="ARBA" id="ARBA00022989"/>
    </source>
</evidence>
<evidence type="ECO:0000256" key="3">
    <source>
        <dbReference type="ARBA" id="ARBA00010117"/>
    </source>
</evidence>
<accession>A0A8M1GNZ3</accession>